<organism evidence="2 3">
    <name type="scientific">Lactuca sativa</name>
    <name type="common">Garden lettuce</name>
    <dbReference type="NCBI Taxonomy" id="4236"/>
    <lineage>
        <taxon>Eukaryota</taxon>
        <taxon>Viridiplantae</taxon>
        <taxon>Streptophyta</taxon>
        <taxon>Embryophyta</taxon>
        <taxon>Tracheophyta</taxon>
        <taxon>Spermatophyta</taxon>
        <taxon>Magnoliopsida</taxon>
        <taxon>eudicotyledons</taxon>
        <taxon>Gunneridae</taxon>
        <taxon>Pentapetalae</taxon>
        <taxon>asterids</taxon>
        <taxon>campanulids</taxon>
        <taxon>Asterales</taxon>
        <taxon>Asteraceae</taxon>
        <taxon>Cichorioideae</taxon>
        <taxon>Cichorieae</taxon>
        <taxon>Lactucinae</taxon>
        <taxon>Lactuca</taxon>
    </lineage>
</organism>
<protein>
    <recommendedName>
        <fullName evidence="4">Major facilitator superfamily (MFS) profile domain-containing protein</fullName>
    </recommendedName>
</protein>
<evidence type="ECO:0000313" key="2">
    <source>
        <dbReference type="EMBL" id="KAJ0223435.1"/>
    </source>
</evidence>
<keyword evidence="1" id="KW-0812">Transmembrane</keyword>
<comment type="caution">
    <text evidence="2">The sequence shown here is derived from an EMBL/GenBank/DDBJ whole genome shotgun (WGS) entry which is preliminary data.</text>
</comment>
<keyword evidence="1" id="KW-0472">Membrane</keyword>
<evidence type="ECO:0008006" key="4">
    <source>
        <dbReference type="Google" id="ProtNLM"/>
    </source>
</evidence>
<keyword evidence="1" id="KW-1133">Transmembrane helix</keyword>
<evidence type="ECO:0000256" key="1">
    <source>
        <dbReference type="SAM" id="Phobius"/>
    </source>
</evidence>
<dbReference type="AlphaFoldDB" id="A0A9R1XQD0"/>
<dbReference type="Proteomes" id="UP000235145">
    <property type="component" value="Unassembled WGS sequence"/>
</dbReference>
<dbReference type="EMBL" id="NBSK02000002">
    <property type="protein sequence ID" value="KAJ0223435.1"/>
    <property type="molecule type" value="Genomic_DNA"/>
</dbReference>
<name>A0A9R1XQD0_LACSA</name>
<evidence type="ECO:0000313" key="3">
    <source>
        <dbReference type="Proteomes" id="UP000235145"/>
    </source>
</evidence>
<keyword evidence="3" id="KW-1185">Reference proteome</keyword>
<sequence>MNSSVLFAGLIHFAVLLVGLFLVPESPRWLDYTETLQKLPKAKIFYLFQRRYLRSVTCIKEAHHLVDYETVFKWIMKKSAESENMNW</sequence>
<feature type="transmembrane region" description="Helical" evidence="1">
    <location>
        <begin position="6"/>
        <end position="23"/>
    </location>
</feature>
<proteinExistence type="predicted"/>
<accession>A0A9R1XQD0</accession>
<reference evidence="2 3" key="1">
    <citation type="journal article" date="2017" name="Nat. Commun.">
        <title>Genome assembly with in vitro proximity ligation data and whole-genome triplication in lettuce.</title>
        <authorList>
            <person name="Reyes-Chin-Wo S."/>
            <person name="Wang Z."/>
            <person name="Yang X."/>
            <person name="Kozik A."/>
            <person name="Arikit S."/>
            <person name="Song C."/>
            <person name="Xia L."/>
            <person name="Froenicke L."/>
            <person name="Lavelle D.O."/>
            <person name="Truco M.J."/>
            <person name="Xia R."/>
            <person name="Zhu S."/>
            <person name="Xu C."/>
            <person name="Xu H."/>
            <person name="Xu X."/>
            <person name="Cox K."/>
            <person name="Korf I."/>
            <person name="Meyers B.C."/>
            <person name="Michelmore R.W."/>
        </authorList>
    </citation>
    <scope>NUCLEOTIDE SEQUENCE [LARGE SCALE GENOMIC DNA]</scope>
    <source>
        <strain evidence="3">cv. Salinas</strain>
        <tissue evidence="2">Seedlings</tissue>
    </source>
</reference>
<gene>
    <name evidence="2" type="ORF">LSAT_V11C200053990</name>
</gene>